<keyword evidence="10" id="KW-1185">Reference proteome</keyword>
<evidence type="ECO:0000256" key="6">
    <source>
        <dbReference type="SAM" id="MobiDB-lite"/>
    </source>
</evidence>
<dbReference type="InterPro" id="IPR013909">
    <property type="entry name" value="NuBaID_C"/>
</dbReference>
<dbReference type="Pfam" id="PF07967">
    <property type="entry name" value="zf-C3HC"/>
    <property type="match status" value="1"/>
</dbReference>
<gene>
    <name evidence="9" type="ORF">BMF94_1408</name>
</gene>
<evidence type="ECO:0000259" key="8">
    <source>
        <dbReference type="Pfam" id="PF08600"/>
    </source>
</evidence>
<accession>A0A2S5BFF4</accession>
<feature type="compositionally biased region" description="Basic and acidic residues" evidence="6">
    <location>
        <begin position="411"/>
        <end position="420"/>
    </location>
</feature>
<evidence type="ECO:0000256" key="4">
    <source>
        <dbReference type="ARBA" id="ARBA00022833"/>
    </source>
</evidence>
<comment type="caution">
    <text evidence="9">The sequence shown here is derived from an EMBL/GenBank/DDBJ whole genome shotgun (WGS) entry which is preliminary data.</text>
</comment>
<evidence type="ECO:0000256" key="5">
    <source>
        <dbReference type="ARBA" id="ARBA00023242"/>
    </source>
</evidence>
<protein>
    <recommendedName>
        <fullName evidence="11">C3HC-type domain-containing protein</fullName>
    </recommendedName>
</protein>
<keyword evidence="2" id="KW-0479">Metal-binding</keyword>
<evidence type="ECO:0000256" key="3">
    <source>
        <dbReference type="ARBA" id="ARBA00022771"/>
    </source>
</evidence>
<dbReference type="PANTHER" id="PTHR15835:SF6">
    <property type="entry name" value="ZINC FINGER C3HC-TYPE PROTEIN 1"/>
    <property type="match status" value="1"/>
</dbReference>
<dbReference type="PANTHER" id="PTHR15835">
    <property type="entry name" value="NUCLEAR-INTERACTING PARTNER OF ALK"/>
    <property type="match status" value="1"/>
</dbReference>
<dbReference type="GO" id="GO:0008270">
    <property type="term" value="F:zinc ion binding"/>
    <property type="evidence" value="ECO:0007669"/>
    <property type="project" value="UniProtKB-KW"/>
</dbReference>
<evidence type="ECO:0000256" key="2">
    <source>
        <dbReference type="ARBA" id="ARBA00022723"/>
    </source>
</evidence>
<keyword evidence="3" id="KW-0863">Zinc-finger</keyword>
<dbReference type="GO" id="GO:0005634">
    <property type="term" value="C:nucleus"/>
    <property type="evidence" value="ECO:0007669"/>
    <property type="project" value="UniProtKB-SubCell"/>
</dbReference>
<dbReference type="OrthoDB" id="2592092at2759"/>
<feature type="domain" description="C3HC-type" evidence="7">
    <location>
        <begin position="88"/>
        <end position="197"/>
    </location>
</feature>
<keyword evidence="4" id="KW-0862">Zinc</keyword>
<feature type="region of interest" description="Disordered" evidence="6">
    <location>
        <begin position="393"/>
        <end position="420"/>
    </location>
</feature>
<keyword evidence="5" id="KW-0539">Nucleus</keyword>
<feature type="domain" description="NuBaID C-terminal" evidence="8">
    <location>
        <begin position="276"/>
        <end position="387"/>
    </location>
</feature>
<comment type="subcellular location">
    <subcellularLocation>
        <location evidence="1">Nucleus</location>
    </subcellularLocation>
</comment>
<proteinExistence type="predicted"/>
<dbReference type="Proteomes" id="UP000237144">
    <property type="component" value="Unassembled WGS sequence"/>
</dbReference>
<evidence type="ECO:0000313" key="9">
    <source>
        <dbReference type="EMBL" id="POY75506.1"/>
    </source>
</evidence>
<name>A0A2S5BFF4_9BASI</name>
<dbReference type="InterPro" id="IPR012935">
    <property type="entry name" value="NuBaID_N"/>
</dbReference>
<dbReference type="Pfam" id="PF08600">
    <property type="entry name" value="NuBaID_C"/>
    <property type="match status" value="1"/>
</dbReference>
<sequence>MASAEDSLGPSAASSSVPALSKRKFLDSIAALDAAVRDPLATTAASLTKRRRTSAPHRTSTPALEAILARTPRASTPSKAPPPPSYLPTSLPALLDRLATYRLTTFSPSKPPSLSALSCALHGWVHTPSTRERVHCVTCGQGVVVLPPSAGDGAWSSPVGQRLRQEHERLVSSEGKGHAETCPWRLRPCARSLYRLPSGGLGVQSGGRRRLLEEIASDAIEMDAAGLSTIEVALPPAATRALDVADGRERLARAVATVREPAAEDHEGTAVPSTTALLLATFGWKLLGSSSPLVAAAPSLARSASSSSLSSLHDPGSPILACTYCTRRILASAYSPSISSPPRAFDLVQQHQAFCPHVDPHVGQPPPAATETDLRLKPGWQIRLEAVLQSALAAPTEEGDAGRQQTGAQDVEEKKHPSDTREILSYVRKLLGPKGTLKERVVLRGNGSPAKPV</sequence>
<evidence type="ECO:0000256" key="1">
    <source>
        <dbReference type="ARBA" id="ARBA00004123"/>
    </source>
</evidence>
<feature type="region of interest" description="Disordered" evidence="6">
    <location>
        <begin position="41"/>
        <end position="87"/>
    </location>
</feature>
<dbReference type="EMBL" id="PJQD01000014">
    <property type="protein sequence ID" value="POY75506.1"/>
    <property type="molecule type" value="Genomic_DNA"/>
</dbReference>
<evidence type="ECO:0000259" key="7">
    <source>
        <dbReference type="Pfam" id="PF07967"/>
    </source>
</evidence>
<reference evidence="9 10" key="1">
    <citation type="journal article" date="2018" name="Front. Microbiol.">
        <title>Prospects for Fungal Bioremediation of Acidic Radioactive Waste Sites: Characterization and Genome Sequence of Rhodotorula taiwanensis MD1149.</title>
        <authorList>
            <person name="Tkavc R."/>
            <person name="Matrosova V.Y."/>
            <person name="Grichenko O.E."/>
            <person name="Gostincar C."/>
            <person name="Volpe R.P."/>
            <person name="Klimenkova P."/>
            <person name="Gaidamakova E.K."/>
            <person name="Zhou C.E."/>
            <person name="Stewart B.J."/>
            <person name="Lyman M.G."/>
            <person name="Malfatti S.A."/>
            <person name="Rubinfeld B."/>
            <person name="Courtot M."/>
            <person name="Singh J."/>
            <person name="Dalgard C.L."/>
            <person name="Hamilton T."/>
            <person name="Frey K.G."/>
            <person name="Gunde-Cimerman N."/>
            <person name="Dugan L."/>
            <person name="Daly M.J."/>
        </authorList>
    </citation>
    <scope>NUCLEOTIDE SEQUENCE [LARGE SCALE GENOMIC DNA]</scope>
    <source>
        <strain evidence="9 10">MD1149</strain>
    </source>
</reference>
<evidence type="ECO:0000313" key="10">
    <source>
        <dbReference type="Proteomes" id="UP000237144"/>
    </source>
</evidence>
<dbReference type="AlphaFoldDB" id="A0A2S5BFF4"/>
<dbReference type="STRING" id="741276.A0A2S5BFF4"/>
<evidence type="ECO:0008006" key="11">
    <source>
        <dbReference type="Google" id="ProtNLM"/>
    </source>
</evidence>
<organism evidence="9 10">
    <name type="scientific">Rhodotorula taiwanensis</name>
    <dbReference type="NCBI Taxonomy" id="741276"/>
    <lineage>
        <taxon>Eukaryota</taxon>
        <taxon>Fungi</taxon>
        <taxon>Dikarya</taxon>
        <taxon>Basidiomycota</taxon>
        <taxon>Pucciniomycotina</taxon>
        <taxon>Microbotryomycetes</taxon>
        <taxon>Sporidiobolales</taxon>
        <taxon>Sporidiobolaceae</taxon>
        <taxon>Rhodotorula</taxon>
    </lineage>
</organism>